<dbReference type="NCBIfam" id="NF009233">
    <property type="entry name" value="PRK12583.1"/>
    <property type="match status" value="1"/>
</dbReference>
<dbReference type="InterPro" id="IPR042099">
    <property type="entry name" value="ANL_N_sf"/>
</dbReference>
<evidence type="ECO:0000256" key="1">
    <source>
        <dbReference type="ARBA" id="ARBA00006432"/>
    </source>
</evidence>
<dbReference type="InterPro" id="IPR045851">
    <property type="entry name" value="AMP-bd_C_sf"/>
</dbReference>
<dbReference type="InterPro" id="IPR025110">
    <property type="entry name" value="AMP-bd_C"/>
</dbReference>
<dbReference type="Pfam" id="PF00501">
    <property type="entry name" value="AMP-binding"/>
    <property type="match status" value="1"/>
</dbReference>
<evidence type="ECO:0000256" key="2">
    <source>
        <dbReference type="ARBA" id="ARBA00022598"/>
    </source>
</evidence>
<dbReference type="InterPro" id="IPR020845">
    <property type="entry name" value="AMP-binding_CS"/>
</dbReference>
<dbReference type="PANTHER" id="PTHR43201:SF5">
    <property type="entry name" value="MEDIUM-CHAIN ACYL-COA LIGASE ACSF2, MITOCHONDRIAL"/>
    <property type="match status" value="1"/>
</dbReference>
<proteinExistence type="inferred from homology"/>
<dbReference type="Pfam" id="PF13193">
    <property type="entry name" value="AMP-binding_C"/>
    <property type="match status" value="1"/>
</dbReference>
<feature type="domain" description="AMP-dependent synthetase/ligase" evidence="6">
    <location>
        <begin position="36"/>
        <end position="425"/>
    </location>
</feature>
<gene>
    <name evidence="8" type="ORF">C6Y53_00430</name>
</gene>
<dbReference type="PANTHER" id="PTHR43201">
    <property type="entry name" value="ACYL-COA SYNTHETASE"/>
    <property type="match status" value="1"/>
</dbReference>
<dbReference type="Gene3D" id="3.40.50.12780">
    <property type="entry name" value="N-terminal domain of ligase-like"/>
    <property type="match status" value="1"/>
</dbReference>
<name>A0A2S0MKB3_9RHOB</name>
<dbReference type="Proteomes" id="UP000237655">
    <property type="component" value="Chromosome"/>
</dbReference>
<evidence type="ECO:0000256" key="3">
    <source>
        <dbReference type="ARBA" id="ARBA00051915"/>
    </source>
</evidence>
<feature type="domain" description="AMP-binding enzyme C-terminal" evidence="7">
    <location>
        <begin position="475"/>
        <end position="550"/>
    </location>
</feature>
<comment type="catalytic activity">
    <reaction evidence="3">
        <text>3-(methylsulfanyl)propanoate + ATP + CoA = 3-(methylsulfanyl)propanoyl-CoA + AMP + diphosphate</text>
        <dbReference type="Rhea" id="RHEA:43052"/>
        <dbReference type="ChEBI" id="CHEBI:30616"/>
        <dbReference type="ChEBI" id="CHEBI:33019"/>
        <dbReference type="ChEBI" id="CHEBI:49016"/>
        <dbReference type="ChEBI" id="CHEBI:57287"/>
        <dbReference type="ChEBI" id="CHEBI:82815"/>
        <dbReference type="ChEBI" id="CHEBI:456215"/>
        <dbReference type="EC" id="6.2.1.44"/>
    </reaction>
    <physiologicalReaction direction="left-to-right" evidence="3">
        <dbReference type="Rhea" id="RHEA:43053"/>
    </physiologicalReaction>
</comment>
<evidence type="ECO:0000256" key="4">
    <source>
        <dbReference type="ARBA" id="ARBA00066616"/>
    </source>
</evidence>
<dbReference type="EMBL" id="CP027665">
    <property type="protein sequence ID" value="AVO36325.1"/>
    <property type="molecule type" value="Genomic_DNA"/>
</dbReference>
<dbReference type="AlphaFoldDB" id="A0A2S0MKB3"/>
<dbReference type="InterPro" id="IPR000873">
    <property type="entry name" value="AMP-dep_synth/lig_dom"/>
</dbReference>
<keyword evidence="9" id="KW-1185">Reference proteome</keyword>
<dbReference type="FunFam" id="3.40.50.12780:FF:000003">
    <property type="entry name" value="Long-chain-fatty-acid--CoA ligase FadD"/>
    <property type="match status" value="1"/>
</dbReference>
<accession>A0A2S0MKB3</accession>
<dbReference type="CDD" id="cd05917">
    <property type="entry name" value="FACL_like_2"/>
    <property type="match status" value="1"/>
</dbReference>
<dbReference type="PROSITE" id="PS00455">
    <property type="entry name" value="AMP_BINDING"/>
    <property type="match status" value="1"/>
</dbReference>
<evidence type="ECO:0000259" key="6">
    <source>
        <dbReference type="Pfam" id="PF00501"/>
    </source>
</evidence>
<comment type="similarity">
    <text evidence="1">Belongs to the ATP-dependent AMP-binding enzyme family.</text>
</comment>
<dbReference type="Gene3D" id="3.30.300.30">
    <property type="match status" value="1"/>
</dbReference>
<dbReference type="SUPFAM" id="SSF56801">
    <property type="entry name" value="Acetyl-CoA synthetase-like"/>
    <property type="match status" value="1"/>
</dbReference>
<evidence type="ECO:0000259" key="7">
    <source>
        <dbReference type="Pfam" id="PF13193"/>
    </source>
</evidence>
<keyword evidence="2" id="KW-0436">Ligase</keyword>
<reference evidence="9" key="1">
    <citation type="submission" date="2018-03" db="EMBL/GenBank/DDBJ databases">
        <title>Genomic analysis of the strain SH-1 isolated from shrimp intestine.</title>
        <authorList>
            <person name="Kim Y.-S."/>
            <person name="Kim S.-E."/>
            <person name="Kim K.-H."/>
        </authorList>
    </citation>
    <scope>NUCLEOTIDE SEQUENCE [LARGE SCALE GENOMIC DNA]</scope>
    <source>
        <strain evidence="9">SH-1</strain>
    </source>
</reference>
<evidence type="ECO:0000313" key="8">
    <source>
        <dbReference type="EMBL" id="AVO36325.1"/>
    </source>
</evidence>
<dbReference type="KEGG" id="thas:C6Y53_00430"/>
<protein>
    <recommendedName>
        <fullName evidence="5">3-methylmercaptopropionyl-CoA ligase</fullName>
        <ecNumber evidence="4">6.2.1.44</ecNumber>
    </recommendedName>
</protein>
<dbReference type="RefSeq" id="WP_106470640.1">
    <property type="nucleotide sequence ID" value="NZ_CP027665.1"/>
</dbReference>
<evidence type="ECO:0000313" key="9">
    <source>
        <dbReference type="Proteomes" id="UP000237655"/>
    </source>
</evidence>
<dbReference type="FunFam" id="3.30.300.30:FF:000008">
    <property type="entry name" value="2,3-dihydroxybenzoate-AMP ligase"/>
    <property type="match status" value="1"/>
</dbReference>
<evidence type="ECO:0000256" key="5">
    <source>
        <dbReference type="ARBA" id="ARBA00067668"/>
    </source>
</evidence>
<sequence>MTSGNHPTTAPENGLSHVRGALEPALATVTIPHLLDDTVARFGDRDAVVFSDAGLRLSYRAFSREVDRLAAGLRALGLEKGDRVGIWSPNRFEWVLTQFATARIGLVLVNINPAYRLAELEYALNKVGCTALIAARAFKSSDYLGMIQTLAPELAQTKGAPLRAAKLPDLRHIIVMDPEPGPGILSFDALRDMGSADDIAALDPITAGLKPDDPINIQFTSGTTGMPKGATLSHFNIVNNARFVTDRIDLTEADRLIIPVPLYHCFGMVMGVLGCVSKGATMIFPGEAFDPAQTLDVIEAERATALYGVPTMFVAMLQELDTRKRDLSSLRTGIMAGAPCPIDVMHRVHDDMHMDEVTICYGMTETSPVSFQSFTDDPTDKRCETVGRIHPHLEVKIVDPNGETVPVGEKGELCTKGYSVMIGYWDDKSATASSIRDGWMHTGDLATLDADGFCAIVGRVKDMIIRGGENIYPREIEEFLFRHPKISEVQVFGIPDQKFGEEICAWAVARPGVELDGEELRDYCKGQIAHFKIPRHVRIVPELPMTVTGKPQKFIMRDLMVEILQKEQAGASA</sequence>
<organism evidence="8 9">
    <name type="scientific">Pukyongiella litopenaei</name>
    <dbReference type="NCBI Taxonomy" id="2605946"/>
    <lineage>
        <taxon>Bacteria</taxon>
        <taxon>Pseudomonadati</taxon>
        <taxon>Pseudomonadota</taxon>
        <taxon>Alphaproteobacteria</taxon>
        <taxon>Rhodobacterales</taxon>
        <taxon>Paracoccaceae</taxon>
        <taxon>Pukyongiella</taxon>
    </lineage>
</organism>
<dbReference type="GO" id="GO:0031956">
    <property type="term" value="F:medium-chain fatty acid-CoA ligase activity"/>
    <property type="evidence" value="ECO:0007669"/>
    <property type="project" value="TreeGrafter"/>
</dbReference>
<dbReference type="GO" id="GO:0006631">
    <property type="term" value="P:fatty acid metabolic process"/>
    <property type="evidence" value="ECO:0007669"/>
    <property type="project" value="TreeGrafter"/>
</dbReference>
<dbReference type="EC" id="6.2.1.44" evidence="4"/>